<name>A0ABQ5WBN4_9HYPH</name>
<evidence type="ECO:0000313" key="2">
    <source>
        <dbReference type="EMBL" id="GLQ57288.1"/>
    </source>
</evidence>
<reference evidence="3" key="1">
    <citation type="journal article" date="2019" name="Int. J. Syst. Evol. Microbiol.">
        <title>The Global Catalogue of Microorganisms (GCM) 10K type strain sequencing project: providing services to taxonomists for standard genome sequencing and annotation.</title>
        <authorList>
            <consortium name="The Broad Institute Genomics Platform"/>
            <consortium name="The Broad Institute Genome Sequencing Center for Infectious Disease"/>
            <person name="Wu L."/>
            <person name="Ma J."/>
        </authorList>
    </citation>
    <scope>NUCLEOTIDE SEQUENCE [LARGE SCALE GENOMIC DNA]</scope>
    <source>
        <strain evidence="3">NBRC 112416</strain>
    </source>
</reference>
<accession>A0ABQ5WBN4</accession>
<dbReference type="Proteomes" id="UP001156691">
    <property type="component" value="Unassembled WGS sequence"/>
</dbReference>
<gene>
    <name evidence="2" type="ORF">GCM10010862_45470</name>
</gene>
<sequence>MSAVAVGSSSALPEAGHPTSPPAPQPVDATQDAVDRALDSAQRLISELRSARFAALARQARDTGA</sequence>
<keyword evidence="3" id="KW-1185">Reference proteome</keyword>
<organism evidence="2 3">
    <name type="scientific">Devosia nitrariae</name>
    <dbReference type="NCBI Taxonomy" id="2071872"/>
    <lineage>
        <taxon>Bacteria</taxon>
        <taxon>Pseudomonadati</taxon>
        <taxon>Pseudomonadota</taxon>
        <taxon>Alphaproteobacteria</taxon>
        <taxon>Hyphomicrobiales</taxon>
        <taxon>Devosiaceae</taxon>
        <taxon>Devosia</taxon>
    </lineage>
</organism>
<dbReference type="RefSeq" id="WP_284342678.1">
    <property type="nucleotide sequence ID" value="NZ_BSNS01000023.1"/>
</dbReference>
<evidence type="ECO:0000313" key="3">
    <source>
        <dbReference type="Proteomes" id="UP001156691"/>
    </source>
</evidence>
<feature type="region of interest" description="Disordered" evidence="1">
    <location>
        <begin position="1"/>
        <end position="34"/>
    </location>
</feature>
<proteinExistence type="predicted"/>
<comment type="caution">
    <text evidence="2">The sequence shown here is derived from an EMBL/GenBank/DDBJ whole genome shotgun (WGS) entry which is preliminary data.</text>
</comment>
<protein>
    <submittedName>
        <fullName evidence="2">Uncharacterized protein</fullName>
    </submittedName>
</protein>
<evidence type="ECO:0000256" key="1">
    <source>
        <dbReference type="SAM" id="MobiDB-lite"/>
    </source>
</evidence>
<dbReference type="EMBL" id="BSNS01000023">
    <property type="protein sequence ID" value="GLQ57288.1"/>
    <property type="molecule type" value="Genomic_DNA"/>
</dbReference>